<evidence type="ECO:0000313" key="1">
    <source>
        <dbReference type="EMBL" id="OLT58166.1"/>
    </source>
</evidence>
<sequence length="391" mass="44337">MKNYKILTLGASGAGKTVFLASMFKSLSIQGEHGFYLEVEDFTQQQLLNDIYTNLIAGGIWPEGTTYDEISEWTFTCCVKNRNLENFPICQFSYFDYAGGRFRDMDENDHKLQAIIRQADAILGLLDGQKIQALLSNSNQDNKMDNFLKKDLPALIKWMSHSQAPIQFVVSKWDLLENNFGLQEISDRLLEIPEFKKLVLERNRESSPVRLIPVSSVGFGFATPQPDGSMKKIAGSIPRPFHMEVPISCVIPDLVEKDIQVNRQKLIAISNEKIGEDSGFNKLFNNFLKGILTFGILIDILVEILVSLILDDDTNIIQLEIIKKIDNFVLAKIRKKVEGNDKIITELRQKRDESIQKIQDKTTALKSAVTSFLYISNKLSQDFSDSEIIID</sequence>
<dbReference type="InterPro" id="IPR027417">
    <property type="entry name" value="P-loop_NTPase"/>
</dbReference>
<organism evidence="1 2">
    <name type="scientific">Moorena bouillonii PNG</name>
    <dbReference type="NCBI Taxonomy" id="568701"/>
    <lineage>
        <taxon>Bacteria</taxon>
        <taxon>Bacillati</taxon>
        <taxon>Cyanobacteriota</taxon>
        <taxon>Cyanophyceae</taxon>
        <taxon>Coleofasciculales</taxon>
        <taxon>Coleofasciculaceae</taxon>
        <taxon>Moorena</taxon>
    </lineage>
</organism>
<name>A0A1U7MWT5_9CYAN</name>
<dbReference type="Gene3D" id="3.40.50.300">
    <property type="entry name" value="P-loop containing nucleotide triphosphate hydrolases"/>
    <property type="match status" value="1"/>
</dbReference>
<reference evidence="1 2" key="1">
    <citation type="submission" date="2016-10" db="EMBL/GenBank/DDBJ databases">
        <title>Comparative genomics uncovers the prolific and rare metabolic potential of the cyanobacterial genus Moorea.</title>
        <authorList>
            <person name="Leao T."/>
            <person name="Castelao G."/>
            <person name="Korobeynikov A."/>
            <person name="Monroe E.A."/>
            <person name="Podell S."/>
            <person name="Glukhov E."/>
            <person name="Allen E."/>
            <person name="Gerwick W.H."/>
            <person name="Gerwick L."/>
        </authorList>
    </citation>
    <scope>NUCLEOTIDE SEQUENCE [LARGE SCALE GENOMIC DNA]</scope>
    <source>
        <strain evidence="1 2">PNG5-198</strain>
    </source>
</reference>
<dbReference type="RefSeq" id="WP_075896402.1">
    <property type="nucleotide sequence ID" value="NZ_MKZS01000001.1"/>
</dbReference>
<evidence type="ECO:0000313" key="2">
    <source>
        <dbReference type="Proteomes" id="UP000186657"/>
    </source>
</evidence>
<accession>A0A1U7MWT5</accession>
<comment type="caution">
    <text evidence="1">The sequence shown here is derived from an EMBL/GenBank/DDBJ whole genome shotgun (WGS) entry which is preliminary data.</text>
</comment>
<gene>
    <name evidence="1" type="ORF">BJP37_03025</name>
</gene>
<evidence type="ECO:0008006" key="3">
    <source>
        <dbReference type="Google" id="ProtNLM"/>
    </source>
</evidence>
<proteinExistence type="predicted"/>
<keyword evidence="2" id="KW-1185">Reference proteome</keyword>
<dbReference type="Proteomes" id="UP000186657">
    <property type="component" value="Unassembled WGS sequence"/>
</dbReference>
<dbReference type="SUPFAM" id="SSF52540">
    <property type="entry name" value="P-loop containing nucleoside triphosphate hydrolases"/>
    <property type="match status" value="1"/>
</dbReference>
<dbReference type="EMBL" id="MKZS01000001">
    <property type="protein sequence ID" value="OLT58166.1"/>
    <property type="molecule type" value="Genomic_DNA"/>
</dbReference>
<protein>
    <recommendedName>
        <fullName evidence="3">GTPase domain-containing protein</fullName>
    </recommendedName>
</protein>
<dbReference type="AlphaFoldDB" id="A0A1U7MWT5"/>